<evidence type="ECO:0000313" key="4">
    <source>
        <dbReference type="Proteomes" id="UP000504636"/>
    </source>
</evidence>
<reference evidence="5" key="3">
    <citation type="submission" date="2025-04" db="UniProtKB">
        <authorList>
            <consortium name="RefSeq"/>
        </authorList>
    </citation>
    <scope>IDENTIFICATION</scope>
    <source>
        <strain evidence="5">CBS 304.34</strain>
    </source>
</reference>
<comment type="pathway">
    <text evidence="1">Mycotoxin biosynthesis.</text>
</comment>
<dbReference type="GO" id="GO:0043386">
    <property type="term" value="P:mycotoxin biosynthetic process"/>
    <property type="evidence" value="ECO:0007669"/>
    <property type="project" value="InterPro"/>
</dbReference>
<comment type="similarity">
    <text evidence="2">Belongs to the ustYa family.</text>
</comment>
<accession>A0A6A6YPT3</accession>
<evidence type="ECO:0000313" key="5">
    <source>
        <dbReference type="RefSeq" id="XP_033577870.1"/>
    </source>
</evidence>
<dbReference type="PANTHER" id="PTHR33365">
    <property type="entry name" value="YALI0B05434P"/>
    <property type="match status" value="1"/>
</dbReference>
<protein>
    <recommendedName>
        <fullName evidence="6">Tat pathway signal sequence</fullName>
    </recommendedName>
</protein>
<dbReference type="RefSeq" id="XP_033577870.1">
    <property type="nucleotide sequence ID" value="XM_033714094.1"/>
</dbReference>
<evidence type="ECO:0000256" key="1">
    <source>
        <dbReference type="ARBA" id="ARBA00004685"/>
    </source>
</evidence>
<dbReference type="EMBL" id="MU003699">
    <property type="protein sequence ID" value="KAF2810906.1"/>
    <property type="molecule type" value="Genomic_DNA"/>
</dbReference>
<dbReference type="GeneID" id="54454987"/>
<dbReference type="Proteomes" id="UP000504636">
    <property type="component" value="Unplaced"/>
</dbReference>
<dbReference type="PANTHER" id="PTHR33365:SF4">
    <property type="entry name" value="CYCLOCHLOROTINE BIOSYNTHESIS PROTEIN O"/>
    <property type="match status" value="1"/>
</dbReference>
<evidence type="ECO:0000256" key="2">
    <source>
        <dbReference type="ARBA" id="ARBA00035112"/>
    </source>
</evidence>
<dbReference type="OrthoDB" id="3687641at2759"/>
<evidence type="ECO:0008006" key="6">
    <source>
        <dbReference type="Google" id="ProtNLM"/>
    </source>
</evidence>
<reference evidence="5" key="2">
    <citation type="submission" date="2020-04" db="EMBL/GenBank/DDBJ databases">
        <authorList>
            <consortium name="NCBI Genome Project"/>
        </authorList>
    </citation>
    <scope>NUCLEOTIDE SEQUENCE</scope>
    <source>
        <strain evidence="5">CBS 304.34</strain>
    </source>
</reference>
<keyword evidence="4" id="KW-1185">Reference proteome</keyword>
<evidence type="ECO:0000313" key="3">
    <source>
        <dbReference type="EMBL" id="KAF2810906.1"/>
    </source>
</evidence>
<dbReference type="InterPro" id="IPR021765">
    <property type="entry name" value="UstYa-like"/>
</dbReference>
<gene>
    <name evidence="3 5" type="ORF">BDZ99DRAFT_290915</name>
</gene>
<sequence>MQLIDILSKAPINEGVGSIPYIETRFHGSLWHPSPFKGPPSPQTAEAWHSVMRYGMIGVPASDILAVGHNTTTAARFPDAAGGDYVAVAVGTHQLHCLHYLWQDHHQSHFEEVQQKIKDIPEMYERHYEHCVDYIRQSLMCSFDTTLVTYDWVLDHQNPTPNSNAMHKCVDWDRVQDWLKGRVVETPDGFQWAQPEGQESLPWNP</sequence>
<proteinExistence type="inferred from homology"/>
<dbReference type="AlphaFoldDB" id="A0A6A6YPT3"/>
<dbReference type="Pfam" id="PF11807">
    <property type="entry name" value="UstYa"/>
    <property type="match status" value="1"/>
</dbReference>
<organism evidence="3">
    <name type="scientific">Mytilinidion resinicola</name>
    <dbReference type="NCBI Taxonomy" id="574789"/>
    <lineage>
        <taxon>Eukaryota</taxon>
        <taxon>Fungi</taxon>
        <taxon>Dikarya</taxon>
        <taxon>Ascomycota</taxon>
        <taxon>Pezizomycotina</taxon>
        <taxon>Dothideomycetes</taxon>
        <taxon>Pleosporomycetidae</taxon>
        <taxon>Mytilinidiales</taxon>
        <taxon>Mytilinidiaceae</taxon>
        <taxon>Mytilinidion</taxon>
    </lineage>
</organism>
<name>A0A6A6YPT3_9PEZI</name>
<reference evidence="3 5" key="1">
    <citation type="journal article" date="2020" name="Stud. Mycol.">
        <title>101 Dothideomycetes genomes: a test case for predicting lifestyles and emergence of pathogens.</title>
        <authorList>
            <person name="Haridas S."/>
            <person name="Albert R."/>
            <person name="Binder M."/>
            <person name="Bloem J."/>
            <person name="Labutti K."/>
            <person name="Salamov A."/>
            <person name="Andreopoulos B."/>
            <person name="Baker S."/>
            <person name="Barry K."/>
            <person name="Bills G."/>
            <person name="Bluhm B."/>
            <person name="Cannon C."/>
            <person name="Castanera R."/>
            <person name="Culley D."/>
            <person name="Daum C."/>
            <person name="Ezra D."/>
            <person name="Gonzalez J."/>
            <person name="Henrissat B."/>
            <person name="Kuo A."/>
            <person name="Liang C."/>
            <person name="Lipzen A."/>
            <person name="Lutzoni F."/>
            <person name="Magnuson J."/>
            <person name="Mondo S."/>
            <person name="Nolan M."/>
            <person name="Ohm R."/>
            <person name="Pangilinan J."/>
            <person name="Park H.-J."/>
            <person name="Ramirez L."/>
            <person name="Alfaro M."/>
            <person name="Sun H."/>
            <person name="Tritt A."/>
            <person name="Yoshinaga Y."/>
            <person name="Zwiers L.-H."/>
            <person name="Turgeon B."/>
            <person name="Goodwin S."/>
            <person name="Spatafora J."/>
            <person name="Crous P."/>
            <person name="Grigoriev I."/>
        </authorList>
    </citation>
    <scope>NUCLEOTIDE SEQUENCE</scope>
    <source>
        <strain evidence="3 5">CBS 304.34</strain>
    </source>
</reference>